<dbReference type="AlphaFoldDB" id="A0A0L8FR89"/>
<protein>
    <recommendedName>
        <fullName evidence="2">PX domain-containing protein</fullName>
    </recommendedName>
</protein>
<evidence type="ECO:0000313" key="1">
    <source>
        <dbReference type="EMBL" id="KOF67158.1"/>
    </source>
</evidence>
<name>A0A0L8FR89_OCTBM</name>
<accession>A0A0L8FR89</accession>
<gene>
    <name evidence="1" type="ORF">OCBIM_22010325mg</name>
</gene>
<dbReference type="GO" id="GO:0035091">
    <property type="term" value="F:phosphatidylinositol binding"/>
    <property type="evidence" value="ECO:0007669"/>
    <property type="project" value="InterPro"/>
</dbReference>
<sequence>FVGRKFFRKNDRKLAESRELELHKFVKEILLMHPQMSSSPVIVEFFEARSHDPIPPMREPLETTDFYEMDEYDAYT</sequence>
<dbReference type="InterPro" id="IPR036871">
    <property type="entry name" value="PX_dom_sf"/>
</dbReference>
<proteinExistence type="predicted"/>
<reference evidence="1" key="1">
    <citation type="submission" date="2015-07" db="EMBL/GenBank/DDBJ databases">
        <title>MeaNS - Measles Nucleotide Surveillance Program.</title>
        <authorList>
            <person name="Tran T."/>
            <person name="Druce J."/>
        </authorList>
    </citation>
    <scope>NUCLEOTIDE SEQUENCE</scope>
    <source>
        <strain evidence="1">UCB-OBI-ISO-001</strain>
        <tissue evidence="1">Gonad</tissue>
    </source>
</reference>
<dbReference type="SUPFAM" id="SSF64268">
    <property type="entry name" value="PX domain"/>
    <property type="match status" value="1"/>
</dbReference>
<dbReference type="Gene3D" id="3.30.1520.10">
    <property type="entry name" value="Phox-like domain"/>
    <property type="match status" value="1"/>
</dbReference>
<dbReference type="EMBL" id="KQ427354">
    <property type="protein sequence ID" value="KOF67158.1"/>
    <property type="molecule type" value="Genomic_DNA"/>
</dbReference>
<feature type="non-terminal residue" evidence="1">
    <location>
        <position position="1"/>
    </location>
</feature>
<dbReference type="OrthoDB" id="10255964at2759"/>
<organism evidence="1">
    <name type="scientific">Octopus bimaculoides</name>
    <name type="common">California two-spotted octopus</name>
    <dbReference type="NCBI Taxonomy" id="37653"/>
    <lineage>
        <taxon>Eukaryota</taxon>
        <taxon>Metazoa</taxon>
        <taxon>Spiralia</taxon>
        <taxon>Lophotrochozoa</taxon>
        <taxon>Mollusca</taxon>
        <taxon>Cephalopoda</taxon>
        <taxon>Coleoidea</taxon>
        <taxon>Octopodiformes</taxon>
        <taxon>Octopoda</taxon>
        <taxon>Incirrata</taxon>
        <taxon>Octopodidae</taxon>
        <taxon>Octopus</taxon>
    </lineage>
</organism>
<evidence type="ECO:0008006" key="2">
    <source>
        <dbReference type="Google" id="ProtNLM"/>
    </source>
</evidence>